<dbReference type="Proteomes" id="UP001209878">
    <property type="component" value="Unassembled WGS sequence"/>
</dbReference>
<dbReference type="PROSITE" id="PS51808">
    <property type="entry name" value="CHCH"/>
    <property type="match status" value="1"/>
</dbReference>
<evidence type="ECO:0000313" key="7">
    <source>
        <dbReference type="Proteomes" id="UP001209878"/>
    </source>
</evidence>
<reference evidence="6" key="1">
    <citation type="journal article" date="2023" name="Mol. Biol. Evol.">
        <title>Third-Generation Sequencing Reveals the Adaptive Role of the Epigenome in Three Deep-Sea Polychaetes.</title>
        <authorList>
            <person name="Perez M."/>
            <person name="Aroh O."/>
            <person name="Sun Y."/>
            <person name="Lan Y."/>
            <person name="Juniper S.K."/>
            <person name="Young C.R."/>
            <person name="Angers B."/>
            <person name="Qian P.Y."/>
        </authorList>
    </citation>
    <scope>NUCLEOTIDE SEQUENCE</scope>
    <source>
        <strain evidence="6">R07B-5</strain>
    </source>
</reference>
<accession>A0AAD9K9E6</accession>
<evidence type="ECO:0000256" key="2">
    <source>
        <dbReference type="ARBA" id="ARBA00007347"/>
    </source>
</evidence>
<evidence type="ECO:0000256" key="4">
    <source>
        <dbReference type="ARBA" id="ARBA00023157"/>
    </source>
</evidence>
<dbReference type="PANTHER" id="PTHR22977:SF1">
    <property type="entry name" value="COX ASSEMBLY MITOCHONDRIAL PROTEIN 2 HOMOLOG"/>
    <property type="match status" value="1"/>
</dbReference>
<comment type="caution">
    <text evidence="6">The sequence shown here is derived from an EMBL/GenBank/DDBJ whole genome shotgun (WGS) entry which is preliminary data.</text>
</comment>
<keyword evidence="7" id="KW-1185">Reference proteome</keyword>
<organism evidence="6 7">
    <name type="scientific">Ridgeia piscesae</name>
    <name type="common">Tubeworm</name>
    <dbReference type="NCBI Taxonomy" id="27915"/>
    <lineage>
        <taxon>Eukaryota</taxon>
        <taxon>Metazoa</taxon>
        <taxon>Spiralia</taxon>
        <taxon>Lophotrochozoa</taxon>
        <taxon>Annelida</taxon>
        <taxon>Polychaeta</taxon>
        <taxon>Sedentaria</taxon>
        <taxon>Canalipalpata</taxon>
        <taxon>Sabellida</taxon>
        <taxon>Siboglinidae</taxon>
        <taxon>Ridgeia</taxon>
    </lineage>
</organism>
<name>A0AAD9K9E6_RIDPI</name>
<dbReference type="Pfam" id="PF08583">
    <property type="entry name" value="Cmc1"/>
    <property type="match status" value="1"/>
</dbReference>
<comment type="similarity">
    <text evidence="2 5">Belongs to the CMC family.</text>
</comment>
<dbReference type="EMBL" id="JAODUO010001273">
    <property type="protein sequence ID" value="KAK2167449.1"/>
    <property type="molecule type" value="Genomic_DNA"/>
</dbReference>
<gene>
    <name evidence="6" type="ORF">NP493_1277g00041</name>
</gene>
<keyword evidence="3 5" id="KW-0496">Mitochondrion</keyword>
<dbReference type="InterPro" id="IPR013892">
    <property type="entry name" value="Cyt_c_biogenesis_Cmc1-like"/>
</dbReference>
<evidence type="ECO:0000256" key="3">
    <source>
        <dbReference type="ARBA" id="ARBA00023128"/>
    </source>
</evidence>
<evidence type="ECO:0000313" key="6">
    <source>
        <dbReference type="EMBL" id="KAK2167449.1"/>
    </source>
</evidence>
<evidence type="ECO:0000256" key="5">
    <source>
        <dbReference type="RuleBase" id="RU364104"/>
    </source>
</evidence>
<proteinExistence type="inferred from homology"/>
<dbReference type="AlphaFoldDB" id="A0AAD9K9E6"/>
<dbReference type="GO" id="GO:0005739">
    <property type="term" value="C:mitochondrion"/>
    <property type="evidence" value="ECO:0007669"/>
    <property type="project" value="UniProtKB-SubCell"/>
</dbReference>
<keyword evidence="4" id="KW-1015">Disulfide bond</keyword>
<comment type="subcellular location">
    <subcellularLocation>
        <location evidence="1 5">Mitochondrion</location>
    </subcellularLocation>
</comment>
<dbReference type="PANTHER" id="PTHR22977">
    <property type="entry name" value="COX ASSEMBLY MITOCHONDRIAL PROTEIN"/>
    <property type="match status" value="1"/>
</dbReference>
<protein>
    <recommendedName>
        <fullName evidence="5">COX assembly mitochondrial protein</fullName>
    </recommendedName>
</protein>
<sequence>MHPDLSAHLHTPECNVIIKQLKDCYREHNVRKFVGYCNKYDNAVLACLKKERLTKRDKNIQVSKKWKDRIYDDTPAPTS</sequence>
<evidence type="ECO:0000256" key="1">
    <source>
        <dbReference type="ARBA" id="ARBA00004173"/>
    </source>
</evidence>